<sequence length="239" mass="27927">MSLNPSERKIFLFWTGGNEMPPTRKTCLQSIEQNSGVQVVLVTPHNLGEYIIEEYPLHGAYDYLSYTHKADYLRCYFMHHYGGGYSDIKQVNFDWNPYFAKIEGDDDIWAIGYPEVGPEGVAAPPGAIDEMRKQWTKLIGQCAYICRPNTPFTLEWYTKLHKELDDHLHLLRLHPAKHPQDRYKKKSENKLARTLGLYRSKYPLRWAQILGEISHPLFLKYAHKICNRLPPPDFSIPYR</sequence>
<evidence type="ECO:0000313" key="1">
    <source>
        <dbReference type="EMBL" id="VFJ45542.1"/>
    </source>
</evidence>
<protein>
    <submittedName>
        <fullName evidence="1">Capsular polysaccharide synthesis protein</fullName>
    </submittedName>
</protein>
<dbReference type="SUPFAM" id="SSF53448">
    <property type="entry name" value="Nucleotide-diphospho-sugar transferases"/>
    <property type="match status" value="1"/>
</dbReference>
<dbReference type="Gene3D" id="3.90.550.20">
    <property type="match status" value="1"/>
</dbReference>
<dbReference type="EMBL" id="CAADEW010000010">
    <property type="protein sequence ID" value="VFJ45542.1"/>
    <property type="molecule type" value="Genomic_DNA"/>
</dbReference>
<name>A0A450S1M9_9GAMM</name>
<dbReference type="InterPro" id="IPR008441">
    <property type="entry name" value="AfumC-like_glycosyl_Trfase"/>
</dbReference>
<reference evidence="1" key="1">
    <citation type="submission" date="2019-02" db="EMBL/GenBank/DDBJ databases">
        <authorList>
            <person name="Gruber-Vodicka R. H."/>
            <person name="Seah K. B. B."/>
        </authorList>
    </citation>
    <scope>NUCLEOTIDE SEQUENCE</scope>
    <source>
        <strain evidence="1">BECK_BZ15</strain>
    </source>
</reference>
<dbReference type="GO" id="GO:0016757">
    <property type="term" value="F:glycosyltransferase activity"/>
    <property type="evidence" value="ECO:0007669"/>
    <property type="project" value="InterPro"/>
</dbReference>
<dbReference type="Pfam" id="PF05704">
    <property type="entry name" value="Caps_synth"/>
    <property type="match status" value="1"/>
</dbReference>
<gene>
    <name evidence="1" type="ORF">BECKFW1821A_GA0114235_101015</name>
</gene>
<dbReference type="InterPro" id="IPR029044">
    <property type="entry name" value="Nucleotide-diphossugar_trans"/>
</dbReference>
<proteinExistence type="predicted"/>
<accession>A0A450S1M9</accession>
<dbReference type="AlphaFoldDB" id="A0A450S1M9"/>
<organism evidence="1">
    <name type="scientific">Candidatus Kentrum sp. FW</name>
    <dbReference type="NCBI Taxonomy" id="2126338"/>
    <lineage>
        <taxon>Bacteria</taxon>
        <taxon>Pseudomonadati</taxon>
        <taxon>Pseudomonadota</taxon>
        <taxon>Gammaproteobacteria</taxon>
        <taxon>Candidatus Kentrum</taxon>
    </lineage>
</organism>